<accession>V9W057</accession>
<name>V9W057_9RHOB</name>
<dbReference type="Proteomes" id="UP000018780">
    <property type="component" value="Chromosome"/>
</dbReference>
<dbReference type="HOGENOM" id="CLU_1803762_0_0_5"/>
<dbReference type="AlphaFoldDB" id="V9W057"/>
<evidence type="ECO:0000313" key="2">
    <source>
        <dbReference type="Proteomes" id="UP000018780"/>
    </source>
</evidence>
<reference evidence="1 2" key="1">
    <citation type="submission" date="2013-09" db="EMBL/GenBank/DDBJ databases">
        <authorList>
            <consortium name="DOE Joint Genome Institute"/>
            <person name="Klenk H.-P."/>
            <person name="Huntemann M."/>
            <person name="Han J."/>
            <person name="Chen A."/>
            <person name="Kyrpides N."/>
            <person name="Mavromatis K."/>
            <person name="Markowitz V."/>
            <person name="Palaniappan K."/>
            <person name="Ivanova N."/>
            <person name="Schaumberg A."/>
            <person name="Pati A."/>
            <person name="Liolios K."/>
            <person name="Nordberg H.P."/>
            <person name="Cantor M.N."/>
            <person name="Hua S.X."/>
            <person name="Woyke T."/>
        </authorList>
    </citation>
    <scope>NUCLEOTIDE SEQUENCE [LARGE SCALE GENOMIC DNA]</scope>
    <source>
        <strain evidence="1 2">DSM 14336</strain>
    </source>
</reference>
<gene>
    <name evidence="1" type="ORF">METH_08745</name>
</gene>
<evidence type="ECO:0000313" key="1">
    <source>
        <dbReference type="EMBL" id="AHD03025.1"/>
    </source>
</evidence>
<sequence>MREVQMQYDTGCEPESPQERAALRAIRYARHFVSEWREASVEIPELKLRQIAPTLERLEDGVLFDFQDVSVLEILEKTIVRHVNDIREGYGSRAIRLDVSGDDILCPTLREGRYLIEQWKCFKHARQHVLDLRQARKIADRFG</sequence>
<keyword evidence="2" id="KW-1185">Reference proteome</keyword>
<organism evidence="1 2">
    <name type="scientific">Leisingera methylohalidivorans DSM 14336</name>
    <dbReference type="NCBI Taxonomy" id="999552"/>
    <lineage>
        <taxon>Bacteria</taxon>
        <taxon>Pseudomonadati</taxon>
        <taxon>Pseudomonadota</taxon>
        <taxon>Alphaproteobacteria</taxon>
        <taxon>Rhodobacterales</taxon>
        <taxon>Roseobacteraceae</taxon>
        <taxon>Leisingera</taxon>
    </lineage>
</organism>
<dbReference type="EMBL" id="CP006773">
    <property type="protein sequence ID" value="AHD03025.1"/>
    <property type="molecule type" value="Genomic_DNA"/>
</dbReference>
<protein>
    <submittedName>
        <fullName evidence="1">Uncharacterized protein</fullName>
    </submittedName>
</protein>
<dbReference type="STRING" id="999552.METH_08745"/>
<proteinExistence type="predicted"/>
<dbReference type="KEGG" id="lmd:METH_08745"/>